<feature type="domain" description="Gp5/Type VI secretion system Vgr protein OB-fold" evidence="4">
    <location>
        <begin position="386"/>
        <end position="452"/>
    </location>
</feature>
<evidence type="ECO:0000256" key="3">
    <source>
        <dbReference type="ARBA" id="ARBA00022525"/>
    </source>
</evidence>
<dbReference type="InterPro" id="IPR037026">
    <property type="entry name" value="Vgr_OB-fold_dom_sf"/>
</dbReference>
<evidence type="ECO:0000313" key="6">
    <source>
        <dbReference type="EMBL" id="NWB51019.1"/>
    </source>
</evidence>
<dbReference type="NCBIfam" id="TIGR03361">
    <property type="entry name" value="VI_Rhs_Vgr"/>
    <property type="match status" value="1"/>
</dbReference>
<dbReference type="InterPro" id="IPR050708">
    <property type="entry name" value="T6SS_VgrG/RHS"/>
</dbReference>
<comment type="subcellular location">
    <subcellularLocation>
        <location evidence="1">Secreted</location>
    </subcellularLocation>
</comment>
<gene>
    <name evidence="6" type="ORF">HX829_31570</name>
</gene>
<dbReference type="PANTHER" id="PTHR32305:SF15">
    <property type="entry name" value="PROTEIN RHSA-RELATED"/>
    <property type="match status" value="1"/>
</dbReference>
<dbReference type="Gene3D" id="2.40.50.230">
    <property type="entry name" value="Gp5 N-terminal domain"/>
    <property type="match status" value="1"/>
</dbReference>
<dbReference type="Gene3D" id="4.10.220.110">
    <property type="match status" value="1"/>
</dbReference>
<evidence type="ECO:0000256" key="1">
    <source>
        <dbReference type="ARBA" id="ARBA00004613"/>
    </source>
</evidence>
<reference evidence="6 7" key="1">
    <citation type="submission" date="2020-04" db="EMBL/GenBank/DDBJ databases">
        <title>Molecular characterization of pseudomonads from Agaricus bisporus reveal novel blotch 2 pathogens in Western Europe.</title>
        <authorList>
            <person name="Taparia T."/>
            <person name="Krijger M."/>
            <person name="Haynes E."/>
            <person name="Elpinstone J.G."/>
            <person name="Noble R."/>
            <person name="Van Der Wolf J."/>
        </authorList>
    </citation>
    <scope>NUCLEOTIDE SEQUENCE [LARGE SCALE GENOMIC DNA]</scope>
    <source>
        <strain evidence="6 7">F1001</strain>
    </source>
</reference>
<evidence type="ECO:0000259" key="5">
    <source>
        <dbReference type="Pfam" id="PF22178"/>
    </source>
</evidence>
<comment type="caution">
    <text evidence="6">The sequence shown here is derived from an EMBL/GenBank/DDBJ whole genome shotgun (WGS) entry which is preliminary data.</text>
</comment>
<evidence type="ECO:0000313" key="7">
    <source>
        <dbReference type="Proteomes" id="UP000582981"/>
    </source>
</evidence>
<dbReference type="SUPFAM" id="SSF69349">
    <property type="entry name" value="Phage fibre proteins"/>
    <property type="match status" value="1"/>
</dbReference>
<keyword evidence="3" id="KW-0964">Secreted</keyword>
<dbReference type="InterPro" id="IPR017847">
    <property type="entry name" value="T6SS_RhsGE_Vgr_subset"/>
</dbReference>
<name>A0A7Y7WKJ1_9PSED</name>
<evidence type="ECO:0000259" key="4">
    <source>
        <dbReference type="Pfam" id="PF04717"/>
    </source>
</evidence>
<dbReference type="PANTHER" id="PTHR32305">
    <property type="match status" value="1"/>
</dbReference>
<dbReference type="EMBL" id="JACAPU010000050">
    <property type="protein sequence ID" value="NWB51019.1"/>
    <property type="molecule type" value="Genomic_DNA"/>
</dbReference>
<feature type="domain" description="Gp5/Type VI secretion system Vgr C-terminal trimerisation" evidence="5">
    <location>
        <begin position="469"/>
        <end position="566"/>
    </location>
</feature>
<dbReference type="GO" id="GO:0005576">
    <property type="term" value="C:extracellular region"/>
    <property type="evidence" value="ECO:0007669"/>
    <property type="project" value="UniProtKB-SubCell"/>
</dbReference>
<dbReference type="RefSeq" id="WP_177145775.1">
    <property type="nucleotide sequence ID" value="NZ_JACAPU010000050.1"/>
</dbReference>
<protein>
    <submittedName>
        <fullName evidence="6">Type VI secretion system tip protein VgrG</fullName>
    </submittedName>
</protein>
<dbReference type="SUPFAM" id="SSF69255">
    <property type="entry name" value="gp5 N-terminal domain-like"/>
    <property type="match status" value="1"/>
</dbReference>
<comment type="similarity">
    <text evidence="2">Belongs to the VgrG protein family.</text>
</comment>
<sequence>MFSATNQQRFKLTLDACEHHLHVLGFKGSEGLNQPYRIAIELVSESADLDLESLLHQPAFLSFGDDNIGLHGHIHSAGQGESGSRLTRYQLTLVPRLAYLEHSSQQRIFQNQSVPDIIAQVLKEHGILADAFHFQQSPKPHPEREYCTQYDETDLNFIQRLCEEEGLSFHFRHSPDQHLLVFGIHSSIFPRLESTPYKRSSGLVAQGPVIKAFGVHVQTRPTRTTLRHYDFEQPHVQLQADCRPGSIPGADLEHYAYPGDFRDERQGKKIAERDLQRHRSDYRLAQGESDQPTLRSGHCLLLSEHLRQDWNSYWLLTEVSHEGYQPQVLEEYAGHQVPWQGYRNTFSAIPAEVEYQPPHRHKKPFIRGSQSARVSGPAGQEIHCDAYGRVKVQFPWDRADRNDEHSSCWLRVASSWAGARYGSVVIPRIGMEVVVSFFEGDPDRPYVSACLHHKNNEVPYPLPENQTRSVFKTRSTPGGEGYNELRIEDRSGAEQIALRAQRDFTVHALNDQRLQVDRQRSVQVGGDSRHELQGEEQRITHGNRLTELRQDDHLTVSGEQHIQAASHLLRTTRDIHLSAGDNVVINAGSSLTLRAGGQWLTLNPAGIFSSTEITLGGNPVSIIPATPLSPGTQPSVPEIPDPLLAQQLSDTTRAIVELCQKPKGATPQACPLKDCPCRAAQEERSR</sequence>
<dbReference type="Gene3D" id="2.30.110.50">
    <property type="match status" value="1"/>
</dbReference>
<dbReference type="Pfam" id="PF05954">
    <property type="entry name" value="Phage_GPD"/>
    <property type="match status" value="1"/>
</dbReference>
<dbReference type="Proteomes" id="UP000582981">
    <property type="component" value="Unassembled WGS sequence"/>
</dbReference>
<evidence type="ECO:0000256" key="2">
    <source>
        <dbReference type="ARBA" id="ARBA00005558"/>
    </source>
</evidence>
<accession>A0A7Y7WKJ1</accession>
<dbReference type="Pfam" id="PF22178">
    <property type="entry name" value="Gp5_trimer_C"/>
    <property type="match status" value="1"/>
</dbReference>
<dbReference type="SUPFAM" id="SSF69279">
    <property type="entry name" value="Phage tail proteins"/>
    <property type="match status" value="2"/>
</dbReference>
<dbReference type="Gene3D" id="3.55.50.10">
    <property type="entry name" value="Baseplate protein-like domains"/>
    <property type="match status" value="1"/>
</dbReference>
<dbReference type="NCBIfam" id="TIGR01646">
    <property type="entry name" value="vgr_GE"/>
    <property type="match status" value="1"/>
</dbReference>
<proteinExistence type="inferred from homology"/>
<organism evidence="6 7">
    <name type="scientific">Pseudomonas gingeri</name>
    <dbReference type="NCBI Taxonomy" id="117681"/>
    <lineage>
        <taxon>Bacteria</taxon>
        <taxon>Pseudomonadati</taxon>
        <taxon>Pseudomonadota</taxon>
        <taxon>Gammaproteobacteria</taxon>
        <taxon>Pseudomonadales</taxon>
        <taxon>Pseudomonadaceae</taxon>
        <taxon>Pseudomonas</taxon>
    </lineage>
</organism>
<dbReference type="InterPro" id="IPR054030">
    <property type="entry name" value="Gp5_Vgr_C"/>
</dbReference>
<dbReference type="AlphaFoldDB" id="A0A7Y7WKJ1"/>
<dbReference type="InterPro" id="IPR006533">
    <property type="entry name" value="T6SS_Vgr_RhsGE"/>
</dbReference>
<dbReference type="Pfam" id="PF04717">
    <property type="entry name" value="Phage_base_V"/>
    <property type="match status" value="1"/>
</dbReference>
<dbReference type="InterPro" id="IPR006531">
    <property type="entry name" value="Gp5/Vgr_OB"/>
</dbReference>